<accession>A0A177N448</accession>
<evidence type="ECO:0000313" key="1">
    <source>
        <dbReference type="EMBL" id="OAI12746.1"/>
    </source>
</evidence>
<comment type="caution">
    <text evidence="1">The sequence shown here is derived from an EMBL/GenBank/DDBJ whole genome shotgun (WGS) entry which is preliminary data.</text>
</comment>
<dbReference type="RefSeq" id="WP_066985284.1">
    <property type="nucleotide sequence ID" value="NZ_LUUI01000127.1"/>
</dbReference>
<organism evidence="1 2">
    <name type="scientific">Methylomonas lenta</name>
    <dbReference type="NCBI Taxonomy" id="980561"/>
    <lineage>
        <taxon>Bacteria</taxon>
        <taxon>Pseudomonadati</taxon>
        <taxon>Pseudomonadota</taxon>
        <taxon>Gammaproteobacteria</taxon>
        <taxon>Methylococcales</taxon>
        <taxon>Methylococcaceae</taxon>
        <taxon>Methylomonas</taxon>
    </lineage>
</organism>
<evidence type="ECO:0000313" key="2">
    <source>
        <dbReference type="Proteomes" id="UP000078476"/>
    </source>
</evidence>
<name>A0A177N448_9GAMM</name>
<dbReference type="Proteomes" id="UP000078476">
    <property type="component" value="Unassembled WGS sequence"/>
</dbReference>
<dbReference type="STRING" id="980561.A1359_13720"/>
<evidence type="ECO:0008006" key="3">
    <source>
        <dbReference type="Google" id="ProtNLM"/>
    </source>
</evidence>
<keyword evidence="2" id="KW-1185">Reference proteome</keyword>
<protein>
    <recommendedName>
        <fullName evidence="3">Prevent-host-death family protein</fullName>
    </recommendedName>
</protein>
<dbReference type="Pfam" id="PF18506">
    <property type="entry name" value="RelB-like"/>
    <property type="match status" value="1"/>
</dbReference>
<proteinExistence type="predicted"/>
<reference evidence="1 2" key="1">
    <citation type="submission" date="2016-03" db="EMBL/GenBank/DDBJ databases">
        <authorList>
            <person name="Ploux O."/>
        </authorList>
    </citation>
    <scope>NUCLEOTIDE SEQUENCE [LARGE SCALE GENOMIC DNA]</scope>
    <source>
        <strain evidence="1 2">R-45370</strain>
    </source>
</reference>
<dbReference type="AlphaFoldDB" id="A0A177N448"/>
<dbReference type="OrthoDB" id="5524274at2"/>
<dbReference type="InterPro" id="IPR049537">
    <property type="entry name" value="RelB-like"/>
</dbReference>
<sequence>MIDINNLHLQYLTNQQGEQTAVVLPIQEFTELMEDLEDLIAVATRKNEITTSHKDFLTELANDGLI</sequence>
<gene>
    <name evidence="1" type="ORF">A1359_13720</name>
</gene>
<dbReference type="EMBL" id="LUUI01000127">
    <property type="protein sequence ID" value="OAI12746.1"/>
    <property type="molecule type" value="Genomic_DNA"/>
</dbReference>